<proteinExistence type="predicted"/>
<dbReference type="Gene3D" id="3.40.50.1110">
    <property type="entry name" value="SGNH hydrolase"/>
    <property type="match status" value="1"/>
</dbReference>
<gene>
    <name evidence="3" type="ORF">SAMN06893097_110251</name>
</gene>
<dbReference type="InterPro" id="IPR013830">
    <property type="entry name" value="SGNH_hydro"/>
</dbReference>
<feature type="domain" description="SGNH hydrolase-type esterase" evidence="2">
    <location>
        <begin position="36"/>
        <end position="197"/>
    </location>
</feature>
<keyword evidence="4" id="KW-1185">Reference proteome</keyword>
<dbReference type="SUPFAM" id="SSF52266">
    <property type="entry name" value="SGNH hydrolase"/>
    <property type="match status" value="1"/>
</dbReference>
<evidence type="ECO:0000313" key="3">
    <source>
        <dbReference type="EMBL" id="SNX98467.1"/>
    </source>
</evidence>
<reference evidence="3 4" key="1">
    <citation type="submission" date="2017-09" db="EMBL/GenBank/DDBJ databases">
        <authorList>
            <person name="Ehlers B."/>
            <person name="Leendertz F.H."/>
        </authorList>
    </citation>
    <scope>NUCLEOTIDE SEQUENCE [LARGE SCALE GENOMIC DNA]</scope>
    <source>
        <strain evidence="3 4">DSM 46844</strain>
    </source>
</reference>
<evidence type="ECO:0000259" key="2">
    <source>
        <dbReference type="Pfam" id="PF13472"/>
    </source>
</evidence>
<dbReference type="Proteomes" id="UP000219514">
    <property type="component" value="Unassembled WGS sequence"/>
</dbReference>
<evidence type="ECO:0000313" key="4">
    <source>
        <dbReference type="Proteomes" id="UP000219514"/>
    </source>
</evidence>
<dbReference type="CDD" id="cd00229">
    <property type="entry name" value="SGNH_hydrolase"/>
    <property type="match status" value="1"/>
</dbReference>
<feature type="chain" id="PRO_5039157453" evidence="1">
    <location>
        <begin position="19"/>
        <end position="476"/>
    </location>
</feature>
<sequence length="476" mass="48736">MTVGAKTIAAFFALIALAGGHVRGDITPQPVASVAVIGDSYAAGFGAKASHAWQHYTALELGWTLATVRSHPGAGYVNPGVGGPYEAALAAQPLPSWVTQVVVQGGFNDIAHQPVDVAAAVSRTLALIRTQAPLATITVIGTFDPGPGVFAAEYPNLRGNQPLVRQAVEAAGARYVDGSQIRYELSADRVHPTPTGQLEIGYAIAAAIRQAAPDEVGRTTGRVDSSAAAVIGVSRVGLYGARYFYLASTQGGRIGRVTEVAFGDAADVPTLMPNAAGDCVPAVYRPSTGTLYAASTAVDGGGQVEAIPFGNPGDQLVQNAPRATPAGRTVFIHRPSQATFFERVPSADGAPDVGALVFGDRGDRGLVFSAAGHGTTLAVHRPTNSTFYLADPGSSSVAPVTSVPFGDPGDQGLVGAWGWSDTDGSDRLGVFRPATAQWFLANTPTPLTGGPGLPITSVTTFHFGNPGDTALACDPA</sequence>
<dbReference type="EMBL" id="OBDO01000010">
    <property type="protein sequence ID" value="SNX98467.1"/>
    <property type="molecule type" value="Genomic_DNA"/>
</dbReference>
<dbReference type="InterPro" id="IPR036514">
    <property type="entry name" value="SGNH_hydro_sf"/>
</dbReference>
<accession>A0A285EHJ9</accession>
<dbReference type="AlphaFoldDB" id="A0A285EHJ9"/>
<name>A0A285EHJ9_9ACTN</name>
<dbReference type="Pfam" id="PF13472">
    <property type="entry name" value="Lipase_GDSL_2"/>
    <property type="match status" value="1"/>
</dbReference>
<dbReference type="RefSeq" id="WP_172442549.1">
    <property type="nucleotide sequence ID" value="NZ_JACHXB010000005.1"/>
</dbReference>
<keyword evidence="1" id="KW-0732">Signal</keyword>
<organism evidence="3 4">
    <name type="scientific">Geodermatophilus sabuli</name>
    <dbReference type="NCBI Taxonomy" id="1564158"/>
    <lineage>
        <taxon>Bacteria</taxon>
        <taxon>Bacillati</taxon>
        <taxon>Actinomycetota</taxon>
        <taxon>Actinomycetes</taxon>
        <taxon>Geodermatophilales</taxon>
        <taxon>Geodermatophilaceae</taxon>
        <taxon>Geodermatophilus</taxon>
    </lineage>
</organism>
<feature type="signal peptide" evidence="1">
    <location>
        <begin position="1"/>
        <end position="18"/>
    </location>
</feature>
<protein>
    <submittedName>
        <fullName evidence="3">Lysophospholipase L1</fullName>
    </submittedName>
</protein>
<evidence type="ECO:0000256" key="1">
    <source>
        <dbReference type="SAM" id="SignalP"/>
    </source>
</evidence>